<evidence type="ECO:0000313" key="4">
    <source>
        <dbReference type="Proteomes" id="UP001597260"/>
    </source>
</evidence>
<accession>A0ABW3Y9Q9</accession>
<feature type="compositionally biased region" description="Pro residues" evidence="1">
    <location>
        <begin position="186"/>
        <end position="235"/>
    </location>
</feature>
<keyword evidence="2" id="KW-0472">Membrane</keyword>
<feature type="transmembrane region" description="Helical" evidence="2">
    <location>
        <begin position="12"/>
        <end position="39"/>
    </location>
</feature>
<evidence type="ECO:0000256" key="2">
    <source>
        <dbReference type="SAM" id="Phobius"/>
    </source>
</evidence>
<feature type="transmembrane region" description="Helical" evidence="2">
    <location>
        <begin position="94"/>
        <end position="113"/>
    </location>
</feature>
<organism evidence="3 4">
    <name type="scientific">Micromonospora sonneratiae</name>
    <dbReference type="NCBI Taxonomy" id="1184706"/>
    <lineage>
        <taxon>Bacteria</taxon>
        <taxon>Bacillati</taxon>
        <taxon>Actinomycetota</taxon>
        <taxon>Actinomycetes</taxon>
        <taxon>Micromonosporales</taxon>
        <taxon>Micromonosporaceae</taxon>
        <taxon>Micromonospora</taxon>
    </lineage>
</organism>
<proteinExistence type="predicted"/>
<evidence type="ECO:0000256" key="1">
    <source>
        <dbReference type="SAM" id="MobiDB-lite"/>
    </source>
</evidence>
<feature type="transmembrane region" description="Helical" evidence="2">
    <location>
        <begin position="125"/>
        <end position="146"/>
    </location>
</feature>
<gene>
    <name evidence="3" type="ORF">ACFQ4H_05835</name>
</gene>
<dbReference type="Proteomes" id="UP001597260">
    <property type="component" value="Unassembled WGS sequence"/>
</dbReference>
<name>A0ABW3Y9Q9_9ACTN</name>
<reference evidence="4" key="1">
    <citation type="journal article" date="2019" name="Int. J. Syst. Evol. Microbiol.">
        <title>The Global Catalogue of Microorganisms (GCM) 10K type strain sequencing project: providing services to taxonomists for standard genome sequencing and annotation.</title>
        <authorList>
            <consortium name="The Broad Institute Genomics Platform"/>
            <consortium name="The Broad Institute Genome Sequencing Center for Infectious Disease"/>
            <person name="Wu L."/>
            <person name="Ma J."/>
        </authorList>
    </citation>
    <scope>NUCLEOTIDE SEQUENCE [LARGE SCALE GENOMIC DNA]</scope>
    <source>
        <strain evidence="4">JCM 31037</strain>
    </source>
</reference>
<evidence type="ECO:0000313" key="3">
    <source>
        <dbReference type="EMBL" id="MFD1320610.1"/>
    </source>
</evidence>
<keyword evidence="2" id="KW-1133">Transmembrane helix</keyword>
<sequence length="235" mass="24572">MTRRPAARSVSPTVVFAGCYLLAGIAAVQVVAAVASYYAVPDAMRHYSDRAGDEAAGQLAAVGLVLLTTLSLLTALVYLILAPLAAGGANPAHVISWIMAGLTIVVCTVALVVGPYDAISWYRQLTLATTITTLTFAVTATVLLALPGARTYYRRLRQAMPRPMPDYRPYPGAYPMPYGHRAPGTQLPPQPLPPPGPPLPAPGPPVWRPQGVPPGPLAAPPAPPAQTTPPPEPPL</sequence>
<feature type="region of interest" description="Disordered" evidence="1">
    <location>
        <begin position="178"/>
        <end position="235"/>
    </location>
</feature>
<comment type="caution">
    <text evidence="3">The sequence shown here is derived from an EMBL/GenBank/DDBJ whole genome shotgun (WGS) entry which is preliminary data.</text>
</comment>
<feature type="transmembrane region" description="Helical" evidence="2">
    <location>
        <begin position="59"/>
        <end position="82"/>
    </location>
</feature>
<protein>
    <submittedName>
        <fullName evidence="3">Uncharacterized protein</fullName>
    </submittedName>
</protein>
<keyword evidence="4" id="KW-1185">Reference proteome</keyword>
<keyword evidence="2" id="KW-0812">Transmembrane</keyword>
<dbReference type="EMBL" id="JBHTMP010000006">
    <property type="protein sequence ID" value="MFD1320610.1"/>
    <property type="molecule type" value="Genomic_DNA"/>
</dbReference>
<dbReference type="PROSITE" id="PS51257">
    <property type="entry name" value="PROKAR_LIPOPROTEIN"/>
    <property type="match status" value="1"/>
</dbReference>
<dbReference type="RefSeq" id="WP_377567774.1">
    <property type="nucleotide sequence ID" value="NZ_JBHTMP010000006.1"/>
</dbReference>